<sequence length="87" mass="9543">MVDFVCSEPYCEDLPEFVCICSGLKTFWCGVHLPAHLVTSKKQHNVELISKSPSMANQSLPVSSKPQHKSELITNSLSIANQSLPVS</sequence>
<accession>A0AAU9IKM6</accession>
<dbReference type="Proteomes" id="UP001162131">
    <property type="component" value="Unassembled WGS sequence"/>
</dbReference>
<name>A0AAU9IKM6_9CILI</name>
<evidence type="ECO:0000313" key="1">
    <source>
        <dbReference type="EMBL" id="CAG9316069.1"/>
    </source>
</evidence>
<evidence type="ECO:0000313" key="2">
    <source>
        <dbReference type="Proteomes" id="UP001162131"/>
    </source>
</evidence>
<dbReference type="EMBL" id="CAJZBQ010000015">
    <property type="protein sequence ID" value="CAG9316069.1"/>
    <property type="molecule type" value="Genomic_DNA"/>
</dbReference>
<keyword evidence="2" id="KW-1185">Reference proteome</keyword>
<organism evidence="1 2">
    <name type="scientific">Blepharisma stoltei</name>
    <dbReference type="NCBI Taxonomy" id="1481888"/>
    <lineage>
        <taxon>Eukaryota</taxon>
        <taxon>Sar</taxon>
        <taxon>Alveolata</taxon>
        <taxon>Ciliophora</taxon>
        <taxon>Postciliodesmatophora</taxon>
        <taxon>Heterotrichea</taxon>
        <taxon>Heterotrichida</taxon>
        <taxon>Blepharismidae</taxon>
        <taxon>Blepharisma</taxon>
    </lineage>
</organism>
<dbReference type="AlphaFoldDB" id="A0AAU9IKM6"/>
<comment type="caution">
    <text evidence="1">The sequence shown here is derived from an EMBL/GenBank/DDBJ whole genome shotgun (WGS) entry which is preliminary data.</text>
</comment>
<reference evidence="1" key="1">
    <citation type="submission" date="2021-09" db="EMBL/GenBank/DDBJ databases">
        <authorList>
            <consortium name="AG Swart"/>
            <person name="Singh M."/>
            <person name="Singh A."/>
            <person name="Seah K."/>
            <person name="Emmerich C."/>
        </authorList>
    </citation>
    <scope>NUCLEOTIDE SEQUENCE</scope>
    <source>
        <strain evidence="1">ATCC30299</strain>
    </source>
</reference>
<proteinExistence type="predicted"/>
<protein>
    <submittedName>
        <fullName evidence="1">Uncharacterized protein</fullName>
    </submittedName>
</protein>
<gene>
    <name evidence="1" type="ORF">BSTOLATCC_MIC15512</name>
</gene>